<dbReference type="InterPro" id="IPR025665">
    <property type="entry name" value="Beta-barrel_OMP_2"/>
</dbReference>
<evidence type="ECO:0000259" key="2">
    <source>
        <dbReference type="Pfam" id="PF13568"/>
    </source>
</evidence>
<dbReference type="Pfam" id="PF13568">
    <property type="entry name" value="OMP_b-brl_2"/>
    <property type="match status" value="1"/>
</dbReference>
<dbReference type="InterPro" id="IPR011250">
    <property type="entry name" value="OMP/PagP_B-barrel"/>
</dbReference>
<dbReference type="Proteomes" id="UP000323136">
    <property type="component" value="Unassembled WGS sequence"/>
</dbReference>
<dbReference type="RefSeq" id="WP_148868548.1">
    <property type="nucleotide sequence ID" value="NZ_VNIA01000001.1"/>
</dbReference>
<organism evidence="3 4">
    <name type="scientific">Tenacibaculum adriaticum</name>
    <dbReference type="NCBI Taxonomy" id="413713"/>
    <lineage>
        <taxon>Bacteria</taxon>
        <taxon>Pseudomonadati</taxon>
        <taxon>Bacteroidota</taxon>
        <taxon>Flavobacteriia</taxon>
        <taxon>Flavobacteriales</taxon>
        <taxon>Flavobacteriaceae</taxon>
        <taxon>Tenacibaculum</taxon>
    </lineage>
</organism>
<evidence type="ECO:0000256" key="1">
    <source>
        <dbReference type="SAM" id="SignalP"/>
    </source>
</evidence>
<dbReference type="EMBL" id="VNIA01000001">
    <property type="protein sequence ID" value="TYP99845.1"/>
    <property type="molecule type" value="Genomic_DNA"/>
</dbReference>
<feature type="chain" id="PRO_5024335935" evidence="1">
    <location>
        <begin position="21"/>
        <end position="196"/>
    </location>
</feature>
<evidence type="ECO:0000313" key="3">
    <source>
        <dbReference type="EMBL" id="TYP99845.1"/>
    </source>
</evidence>
<dbReference type="OrthoDB" id="947434at2"/>
<name>A0A5S5DVH7_9FLAO</name>
<accession>A0A5S5DVH7</accession>
<proteinExistence type="predicted"/>
<gene>
    <name evidence="3" type="ORF">C7447_101450</name>
</gene>
<dbReference type="AlphaFoldDB" id="A0A5S5DVH7"/>
<feature type="signal peptide" evidence="1">
    <location>
        <begin position="1"/>
        <end position="20"/>
    </location>
</feature>
<feature type="domain" description="Outer membrane protein beta-barrel" evidence="2">
    <location>
        <begin position="20"/>
        <end position="173"/>
    </location>
</feature>
<reference evidence="3 4" key="1">
    <citation type="submission" date="2019-07" db="EMBL/GenBank/DDBJ databases">
        <title>Genomic Encyclopedia of Type Strains, Phase IV (KMG-IV): sequencing the most valuable type-strain genomes for metagenomic binning, comparative biology and taxonomic classification.</title>
        <authorList>
            <person name="Goeker M."/>
        </authorList>
    </citation>
    <scope>NUCLEOTIDE SEQUENCE [LARGE SCALE GENOMIC DNA]</scope>
    <source>
        <strain evidence="3 4">DSM 18961</strain>
    </source>
</reference>
<sequence>MNKKLFLLFVFFTAIMSAQNFGIKGGINFSNLTNFDKSFEEEVESESIRTSFHVGFYNEFKINDNLSIQPELLYSSQGINNESDGIDGKVQLDYINIPVLLKIYLTEGFFLEAGPQIGFLVNDDIKVGTLNFSDNEDLFNTVDYSMDLGLGFKLSEGVFLNARYGFGLNGVFNSSEEGSDNNPKNSVFAASLGFNL</sequence>
<keyword evidence="4" id="KW-1185">Reference proteome</keyword>
<dbReference type="SUPFAM" id="SSF56925">
    <property type="entry name" value="OMPA-like"/>
    <property type="match status" value="1"/>
</dbReference>
<comment type="caution">
    <text evidence="3">The sequence shown here is derived from an EMBL/GenBank/DDBJ whole genome shotgun (WGS) entry which is preliminary data.</text>
</comment>
<protein>
    <submittedName>
        <fullName evidence="3">Outer membrane protein with beta-barrel domain</fullName>
    </submittedName>
</protein>
<evidence type="ECO:0000313" key="4">
    <source>
        <dbReference type="Proteomes" id="UP000323136"/>
    </source>
</evidence>
<keyword evidence="1" id="KW-0732">Signal</keyword>